<dbReference type="Gene3D" id="3.50.50.60">
    <property type="entry name" value="FAD/NAD(P)-binding domain"/>
    <property type="match status" value="2"/>
</dbReference>
<dbReference type="PRINTS" id="PR00368">
    <property type="entry name" value="FADPNR"/>
</dbReference>
<reference evidence="6 7" key="1">
    <citation type="submission" date="2017-08" db="EMBL/GenBank/DDBJ databases">
        <authorList>
            <person name="Park S.-J."/>
            <person name="Kim H."/>
        </authorList>
    </citation>
    <scope>NUCLEOTIDE SEQUENCE [LARGE SCALE GENOMIC DNA]</scope>
    <source>
        <strain evidence="7">ye3</strain>
    </source>
</reference>
<protein>
    <submittedName>
        <fullName evidence="6">Dihydrolipoyl dehydrogenase</fullName>
    </submittedName>
</protein>
<dbReference type="GO" id="GO:0050660">
    <property type="term" value="F:flavin adenine dinucleotide binding"/>
    <property type="evidence" value="ECO:0007669"/>
    <property type="project" value="TreeGrafter"/>
</dbReference>
<keyword evidence="7" id="KW-1185">Reference proteome</keyword>
<evidence type="ECO:0000259" key="5">
    <source>
        <dbReference type="Pfam" id="PF07992"/>
    </source>
</evidence>
<evidence type="ECO:0000259" key="4">
    <source>
        <dbReference type="Pfam" id="PF02852"/>
    </source>
</evidence>
<dbReference type="PANTHER" id="PTHR43014">
    <property type="entry name" value="MERCURIC REDUCTASE"/>
    <property type="match status" value="1"/>
</dbReference>
<evidence type="ECO:0000313" key="6">
    <source>
        <dbReference type="EMBL" id="QAA93924.1"/>
    </source>
</evidence>
<dbReference type="InterPro" id="IPR036188">
    <property type="entry name" value="FAD/NAD-bd_sf"/>
</dbReference>
<dbReference type="Pfam" id="PF02852">
    <property type="entry name" value="Pyr_redox_dim"/>
    <property type="match status" value="1"/>
</dbReference>
<dbReference type="InterPro" id="IPR023753">
    <property type="entry name" value="FAD/NAD-binding_dom"/>
</dbReference>
<proteinExistence type="predicted"/>
<dbReference type="AlphaFoldDB" id="A0A410GCD3"/>
<evidence type="ECO:0000256" key="3">
    <source>
        <dbReference type="ARBA" id="ARBA00022827"/>
    </source>
</evidence>
<dbReference type="Pfam" id="PF07992">
    <property type="entry name" value="Pyr_redox_2"/>
    <property type="match status" value="1"/>
</dbReference>
<dbReference type="InterPro" id="IPR004099">
    <property type="entry name" value="Pyr_nucl-diS_OxRdtase_dimer"/>
</dbReference>
<dbReference type="PRINTS" id="PR00411">
    <property type="entry name" value="PNDRDTASEI"/>
</dbReference>
<keyword evidence="3" id="KW-0274">FAD</keyword>
<dbReference type="InterPro" id="IPR016156">
    <property type="entry name" value="FAD/NAD-linked_Rdtase_dimer_sf"/>
</dbReference>
<dbReference type="PANTHER" id="PTHR43014:SF4">
    <property type="entry name" value="PYRIDINE NUCLEOTIDE-DISULFIDE OXIDOREDUCTASE RCLA-RELATED"/>
    <property type="match status" value="1"/>
</dbReference>
<dbReference type="NCBIfam" id="NF004939">
    <property type="entry name" value="PRK06292.1-1"/>
    <property type="match status" value="1"/>
</dbReference>
<name>A0A410GCD3_9BURK</name>
<dbReference type="Gene3D" id="3.30.390.30">
    <property type="match status" value="1"/>
</dbReference>
<dbReference type="KEGG" id="pus:CKA81_08790"/>
<accession>A0A410GCD3</accession>
<sequence length="455" mass="48255">MPNRKIDVAIIGAGTAGITAFHAIKAAGKQVALIDRGPLGTTCARVGCMPSKAALHAGMRWKTVKQLPDGAVLFPRGRQALWKHARETRDMLANGAAERTRNAAKDSLILAEASFIEPGVLQIGSECLEADAFIVATGSSPVVPKALESVATRILTTDTLFDQESLPKRLGILGMGAVGLELGLALARLDVEVIGADQRHTIGGIQDPMVQERAISAFISELPMWLGDSVEIHLAGEGVLMRTSEHSAVVDRLLVVTGRAPNTAALNLSVAGISLDDQGRPSIDPVTMQASDVPIFFAGDVQPDRALMHEAADEGLMAAQAALSYLRDEQRPSTSRRVPMSILFTDPDVCTVGVSYDAAMQQGAIIGLAEGSGNGRSKILGAQDNLLRVYAEPDTGILLGASMLLTRGEHIAHLLAWAIQAKQTVNELLTMPYYHPSIEEMLQSALKSASQQIGT</sequence>
<dbReference type="SUPFAM" id="SSF51905">
    <property type="entry name" value="FAD/NAD(P)-binding domain"/>
    <property type="match status" value="1"/>
</dbReference>
<organism evidence="6 7">
    <name type="scientific">Pollutimonas thiosulfatoxidans</name>
    <dbReference type="NCBI Taxonomy" id="2028345"/>
    <lineage>
        <taxon>Bacteria</taxon>
        <taxon>Pseudomonadati</taxon>
        <taxon>Pseudomonadota</taxon>
        <taxon>Betaproteobacteria</taxon>
        <taxon>Burkholderiales</taxon>
        <taxon>Alcaligenaceae</taxon>
        <taxon>Pollutimonas</taxon>
    </lineage>
</organism>
<dbReference type="SUPFAM" id="SSF55424">
    <property type="entry name" value="FAD/NAD-linked reductases, dimerisation (C-terminal) domain"/>
    <property type="match status" value="1"/>
</dbReference>
<dbReference type="RefSeq" id="WP_128354954.1">
    <property type="nucleotide sequence ID" value="NZ_CP022987.1"/>
</dbReference>
<gene>
    <name evidence="6" type="ORF">CKA81_08790</name>
</gene>
<feature type="domain" description="Pyridine nucleotide-disulphide oxidoreductase dimerisation" evidence="4">
    <location>
        <begin position="341"/>
        <end position="445"/>
    </location>
</feature>
<dbReference type="Proteomes" id="UP000283474">
    <property type="component" value="Chromosome"/>
</dbReference>
<evidence type="ECO:0000256" key="1">
    <source>
        <dbReference type="ARBA" id="ARBA00001974"/>
    </source>
</evidence>
<evidence type="ECO:0000256" key="2">
    <source>
        <dbReference type="ARBA" id="ARBA00022630"/>
    </source>
</evidence>
<keyword evidence="2" id="KW-0285">Flavoprotein</keyword>
<feature type="domain" description="FAD/NAD(P)-binding" evidence="5">
    <location>
        <begin position="7"/>
        <end position="315"/>
    </location>
</feature>
<comment type="cofactor">
    <cofactor evidence="1">
        <name>FAD</name>
        <dbReference type="ChEBI" id="CHEBI:57692"/>
    </cofactor>
</comment>
<dbReference type="GO" id="GO:0003955">
    <property type="term" value="F:NAD(P)H dehydrogenase (quinone) activity"/>
    <property type="evidence" value="ECO:0007669"/>
    <property type="project" value="TreeGrafter"/>
</dbReference>
<evidence type="ECO:0000313" key="7">
    <source>
        <dbReference type="Proteomes" id="UP000283474"/>
    </source>
</evidence>
<dbReference type="OrthoDB" id="178496at2"/>
<dbReference type="EMBL" id="CP022987">
    <property type="protein sequence ID" value="QAA93924.1"/>
    <property type="molecule type" value="Genomic_DNA"/>
</dbReference>